<gene>
    <name evidence="3" type="ORF">BSP0115_LOCUS3505</name>
</gene>
<evidence type="ECO:0000259" key="2">
    <source>
        <dbReference type="PROSITE" id="PS51459"/>
    </source>
</evidence>
<dbReference type="Gene3D" id="1.10.3290.10">
    <property type="entry name" value="Fido-like domain"/>
    <property type="match status" value="1"/>
</dbReference>
<proteinExistence type="predicted"/>
<sequence>MATEATPPPAPVSDTLLFLEPGALPSTTASASRLPGVRVAAGRGREVGDATAGAGGAAATTGIAVTALCHVRGSGGAWSKELDLPRATTGGWWRKLESLDVGSIVASLAALRSEVVERCERNPEWAHRFACRRHVALAHQTALLEDTLPKSTASELSRATTLSDCLLAGGVCPVETTSWDDEGDDEGSRAPGALLCQVGQHVAAASQLSAVEELSAEALVAVHTTLMHGSTHGSGDSDCVGGVIRTYAATNSSRTTAFPVRTCDDMLASLDELCREAERHIADASRHPVEIAAKLLHSLLALHPFCNGNGRLARMLFSYALSRCGCPVPVVLSSGSRKSRTHYGAALQDADGGKFGLLHMLGVASVHGALSDARSVFDTEAPRLR</sequence>
<dbReference type="InterPro" id="IPR040198">
    <property type="entry name" value="Fido_containing"/>
</dbReference>
<dbReference type="EMBL" id="HBFS01005196">
    <property type="protein sequence ID" value="CAD8910301.1"/>
    <property type="molecule type" value="Transcribed_RNA"/>
</dbReference>
<organism evidence="3">
    <name type="scientific">Bicosoecida sp. CB-2014</name>
    <dbReference type="NCBI Taxonomy" id="1486930"/>
    <lineage>
        <taxon>Eukaryota</taxon>
        <taxon>Sar</taxon>
        <taxon>Stramenopiles</taxon>
        <taxon>Bigyra</taxon>
        <taxon>Opalozoa</taxon>
        <taxon>Bicosoecida</taxon>
    </lineage>
</organism>
<dbReference type="PROSITE" id="PS51459">
    <property type="entry name" value="FIDO"/>
    <property type="match status" value="1"/>
</dbReference>
<feature type="active site" evidence="1">
    <location>
        <position position="303"/>
    </location>
</feature>
<evidence type="ECO:0000313" key="3">
    <source>
        <dbReference type="EMBL" id="CAD8910301.1"/>
    </source>
</evidence>
<dbReference type="PANTHER" id="PTHR13504">
    <property type="entry name" value="FIDO DOMAIN-CONTAINING PROTEIN DDB_G0283145"/>
    <property type="match status" value="1"/>
</dbReference>
<reference evidence="3" key="1">
    <citation type="submission" date="2021-01" db="EMBL/GenBank/DDBJ databases">
        <authorList>
            <person name="Corre E."/>
            <person name="Pelletier E."/>
            <person name="Niang G."/>
            <person name="Scheremetjew M."/>
            <person name="Finn R."/>
            <person name="Kale V."/>
            <person name="Holt S."/>
            <person name="Cochrane G."/>
            <person name="Meng A."/>
            <person name="Brown T."/>
            <person name="Cohen L."/>
        </authorList>
    </citation>
    <scope>NUCLEOTIDE SEQUENCE</scope>
    <source>
        <strain evidence="3">Ms1</strain>
    </source>
</reference>
<dbReference type="PANTHER" id="PTHR13504:SF38">
    <property type="entry name" value="FIDO DOMAIN-CONTAINING PROTEIN"/>
    <property type="match status" value="1"/>
</dbReference>
<feature type="domain" description="Fido" evidence="2">
    <location>
        <begin position="214"/>
        <end position="366"/>
    </location>
</feature>
<dbReference type="Pfam" id="PF02661">
    <property type="entry name" value="Fic"/>
    <property type="match status" value="1"/>
</dbReference>
<dbReference type="AlphaFoldDB" id="A0A7S1C7I0"/>
<evidence type="ECO:0000256" key="1">
    <source>
        <dbReference type="PIRSR" id="PIRSR640198-1"/>
    </source>
</evidence>
<dbReference type="InterPro" id="IPR003812">
    <property type="entry name" value="Fido"/>
</dbReference>
<name>A0A7S1C7I0_9STRA</name>
<dbReference type="InterPro" id="IPR036597">
    <property type="entry name" value="Fido-like_dom_sf"/>
</dbReference>
<accession>A0A7S1C7I0</accession>
<dbReference type="SUPFAM" id="SSF140931">
    <property type="entry name" value="Fic-like"/>
    <property type="match status" value="1"/>
</dbReference>
<protein>
    <recommendedName>
        <fullName evidence="2">Fido domain-containing protein</fullName>
    </recommendedName>
</protein>